<organism evidence="2 3">
    <name type="scientific">Afipia felis</name>
    <name type="common">Cat scratch disease bacillus</name>
    <dbReference type="NCBI Taxonomy" id="1035"/>
    <lineage>
        <taxon>Bacteria</taxon>
        <taxon>Pseudomonadati</taxon>
        <taxon>Pseudomonadota</taxon>
        <taxon>Alphaproteobacteria</taxon>
        <taxon>Hyphomicrobiales</taxon>
        <taxon>Nitrobacteraceae</taxon>
        <taxon>Afipia</taxon>
    </lineage>
</organism>
<name>A0A380W501_AFIFE</name>
<evidence type="ECO:0000256" key="1">
    <source>
        <dbReference type="SAM" id="SignalP"/>
    </source>
</evidence>
<protein>
    <recommendedName>
        <fullName evidence="4">BA14K family protein</fullName>
    </recommendedName>
</protein>
<dbReference type="EMBL" id="UIGB01000001">
    <property type="protein sequence ID" value="SUU83573.1"/>
    <property type="molecule type" value="Genomic_DNA"/>
</dbReference>
<dbReference type="OrthoDB" id="8265267at2"/>
<feature type="signal peptide" evidence="1">
    <location>
        <begin position="1"/>
        <end position="22"/>
    </location>
</feature>
<reference evidence="2 3" key="1">
    <citation type="submission" date="2018-06" db="EMBL/GenBank/DDBJ databases">
        <authorList>
            <consortium name="Pathogen Informatics"/>
            <person name="Doyle S."/>
        </authorList>
    </citation>
    <scope>NUCLEOTIDE SEQUENCE [LARGE SCALE GENOMIC DNA]</scope>
    <source>
        <strain evidence="2 3">NCTC12722</strain>
    </source>
</reference>
<gene>
    <name evidence="2" type="ORF">NCTC12722_00741</name>
</gene>
<keyword evidence="1" id="KW-0732">Signal</keyword>
<feature type="chain" id="PRO_5016739202" description="BA14K family protein" evidence="1">
    <location>
        <begin position="23"/>
        <end position="172"/>
    </location>
</feature>
<dbReference type="AlphaFoldDB" id="A0A380W501"/>
<proteinExistence type="predicted"/>
<evidence type="ECO:0000313" key="2">
    <source>
        <dbReference type="EMBL" id="SUU83573.1"/>
    </source>
</evidence>
<dbReference type="Proteomes" id="UP000254343">
    <property type="component" value="Unassembled WGS sequence"/>
</dbReference>
<dbReference type="RefSeq" id="WP_002718352.1">
    <property type="nucleotide sequence ID" value="NZ_UFSI01000001.1"/>
</dbReference>
<evidence type="ECO:0000313" key="3">
    <source>
        <dbReference type="Proteomes" id="UP000254343"/>
    </source>
</evidence>
<accession>A0A380W501</accession>
<sequence length="172" mass="18568">MTKATLLAATAAIALIATPALAQDTAQPHSKMHMKSMRPHAVHHARAMRSGDRLARRDEFHTRGRRSGFWPADTAAGIAGGAVATAGAIATAPFRGGYDNGYYGEYRRPYGDVAYRNDYRHDNTFASMDEGFGPYNYDGTAIPGSPSFDARNGFTCRPGTIIKLNGQPTLCQ</sequence>
<evidence type="ECO:0008006" key="4">
    <source>
        <dbReference type="Google" id="ProtNLM"/>
    </source>
</evidence>